<dbReference type="GO" id="GO:0017004">
    <property type="term" value="P:cytochrome complex assembly"/>
    <property type="evidence" value="ECO:0007669"/>
    <property type="project" value="UniProtKB-KW"/>
</dbReference>
<dbReference type="InterPro" id="IPR007078">
    <property type="entry name" value="Haem_export_protD_CcmD"/>
</dbReference>
<dbReference type="NCBIfam" id="TIGR03141">
    <property type="entry name" value="cytochro_ccmD"/>
    <property type="match status" value="1"/>
</dbReference>
<comment type="subcellular location">
    <subcellularLocation>
        <location evidence="1">Cell inner membrane</location>
        <topology evidence="1">Single-pass membrane protein</topology>
    </subcellularLocation>
</comment>
<accession>A0A0F9GLB3</accession>
<evidence type="ECO:0000256" key="4">
    <source>
        <dbReference type="ARBA" id="ARBA00022519"/>
    </source>
</evidence>
<keyword evidence="4" id="KW-0997">Cell inner membrane</keyword>
<keyword evidence="5 9" id="KW-0812">Transmembrane</keyword>
<dbReference type="AlphaFoldDB" id="A0A0F9GLB3"/>
<dbReference type="GO" id="GO:0015886">
    <property type="term" value="P:heme transport"/>
    <property type="evidence" value="ECO:0007669"/>
    <property type="project" value="InterPro"/>
</dbReference>
<evidence type="ECO:0000256" key="1">
    <source>
        <dbReference type="ARBA" id="ARBA00004377"/>
    </source>
</evidence>
<dbReference type="EMBL" id="LAZR01019779">
    <property type="protein sequence ID" value="KKL91256.1"/>
    <property type="molecule type" value="Genomic_DNA"/>
</dbReference>
<evidence type="ECO:0000256" key="6">
    <source>
        <dbReference type="ARBA" id="ARBA00022748"/>
    </source>
</evidence>
<evidence type="ECO:0000256" key="9">
    <source>
        <dbReference type="SAM" id="Phobius"/>
    </source>
</evidence>
<organism evidence="10">
    <name type="scientific">marine sediment metagenome</name>
    <dbReference type="NCBI Taxonomy" id="412755"/>
    <lineage>
        <taxon>unclassified sequences</taxon>
        <taxon>metagenomes</taxon>
        <taxon>ecological metagenomes</taxon>
    </lineage>
</organism>
<keyword evidence="8 9" id="KW-0472">Membrane</keyword>
<evidence type="ECO:0008006" key="11">
    <source>
        <dbReference type="Google" id="ProtNLM"/>
    </source>
</evidence>
<keyword evidence="3" id="KW-1003">Cell membrane</keyword>
<proteinExistence type="predicted"/>
<evidence type="ECO:0000256" key="7">
    <source>
        <dbReference type="ARBA" id="ARBA00022989"/>
    </source>
</evidence>
<evidence type="ECO:0000313" key="10">
    <source>
        <dbReference type="EMBL" id="KKL91256.1"/>
    </source>
</evidence>
<evidence type="ECO:0000256" key="3">
    <source>
        <dbReference type="ARBA" id="ARBA00022475"/>
    </source>
</evidence>
<reference evidence="10" key="1">
    <citation type="journal article" date="2015" name="Nature">
        <title>Complex archaea that bridge the gap between prokaryotes and eukaryotes.</title>
        <authorList>
            <person name="Spang A."/>
            <person name="Saw J.H."/>
            <person name="Jorgensen S.L."/>
            <person name="Zaremba-Niedzwiedzka K."/>
            <person name="Martijn J."/>
            <person name="Lind A.E."/>
            <person name="van Eijk R."/>
            <person name="Schleper C."/>
            <person name="Guy L."/>
            <person name="Ettema T.J."/>
        </authorList>
    </citation>
    <scope>NUCLEOTIDE SEQUENCE</scope>
</reference>
<dbReference type="GO" id="GO:0005886">
    <property type="term" value="C:plasma membrane"/>
    <property type="evidence" value="ECO:0007669"/>
    <property type="project" value="UniProtKB-SubCell"/>
</dbReference>
<keyword evidence="2" id="KW-0813">Transport</keyword>
<evidence type="ECO:0000256" key="2">
    <source>
        <dbReference type="ARBA" id="ARBA00022448"/>
    </source>
</evidence>
<dbReference type="Pfam" id="PF04995">
    <property type="entry name" value="CcmD"/>
    <property type="match status" value="1"/>
</dbReference>
<keyword evidence="6" id="KW-0201">Cytochrome c-type biogenesis</keyword>
<evidence type="ECO:0000256" key="5">
    <source>
        <dbReference type="ARBA" id="ARBA00022692"/>
    </source>
</evidence>
<keyword evidence="7 9" id="KW-1133">Transmembrane helix</keyword>
<evidence type="ECO:0000256" key="8">
    <source>
        <dbReference type="ARBA" id="ARBA00023136"/>
    </source>
</evidence>
<sequence>MPDLGKYAVEVISAYGISAALLAGLILLSLRKGRKARAELARIEHDNNA</sequence>
<gene>
    <name evidence="10" type="ORF">LCGC14_1896500</name>
</gene>
<feature type="transmembrane region" description="Helical" evidence="9">
    <location>
        <begin position="12"/>
        <end position="30"/>
    </location>
</feature>
<name>A0A0F9GLB3_9ZZZZ</name>
<comment type="caution">
    <text evidence="10">The sequence shown here is derived from an EMBL/GenBank/DDBJ whole genome shotgun (WGS) entry which is preliminary data.</text>
</comment>
<protein>
    <recommendedName>
        <fullName evidence="11">Heme exporter protein D</fullName>
    </recommendedName>
</protein>